<organism evidence="1">
    <name type="scientific">Anguilla anguilla</name>
    <name type="common">European freshwater eel</name>
    <name type="synonym">Muraena anguilla</name>
    <dbReference type="NCBI Taxonomy" id="7936"/>
    <lineage>
        <taxon>Eukaryota</taxon>
        <taxon>Metazoa</taxon>
        <taxon>Chordata</taxon>
        <taxon>Craniata</taxon>
        <taxon>Vertebrata</taxon>
        <taxon>Euteleostomi</taxon>
        <taxon>Actinopterygii</taxon>
        <taxon>Neopterygii</taxon>
        <taxon>Teleostei</taxon>
        <taxon>Anguilliformes</taxon>
        <taxon>Anguillidae</taxon>
        <taxon>Anguilla</taxon>
    </lineage>
</organism>
<reference evidence="1" key="2">
    <citation type="journal article" date="2015" name="Fish Shellfish Immunol.">
        <title>Early steps in the European eel (Anguilla anguilla)-Vibrio vulnificus interaction in the gills: Role of the RtxA13 toxin.</title>
        <authorList>
            <person name="Callol A."/>
            <person name="Pajuelo D."/>
            <person name="Ebbesson L."/>
            <person name="Teles M."/>
            <person name="MacKenzie S."/>
            <person name="Amaro C."/>
        </authorList>
    </citation>
    <scope>NUCLEOTIDE SEQUENCE</scope>
</reference>
<proteinExistence type="predicted"/>
<sequence length="63" mass="7017">MTGTEGSDCWAERGSDGCWLVLGSDVQQALVQSHWLIKASTPVERADRQETTGYRPSRTFWSA</sequence>
<accession>A0A0E9SFB7</accession>
<reference evidence="1" key="1">
    <citation type="submission" date="2014-11" db="EMBL/GenBank/DDBJ databases">
        <authorList>
            <person name="Amaro Gonzalez C."/>
        </authorList>
    </citation>
    <scope>NUCLEOTIDE SEQUENCE</scope>
</reference>
<dbReference type="EMBL" id="GBXM01068606">
    <property type="protein sequence ID" value="JAH39971.1"/>
    <property type="molecule type" value="Transcribed_RNA"/>
</dbReference>
<evidence type="ECO:0000313" key="1">
    <source>
        <dbReference type="EMBL" id="JAH39971.1"/>
    </source>
</evidence>
<protein>
    <submittedName>
        <fullName evidence="1">Uncharacterized protein</fullName>
    </submittedName>
</protein>
<name>A0A0E9SFB7_ANGAN</name>
<dbReference type="AlphaFoldDB" id="A0A0E9SFB7"/>